<evidence type="ECO:0000259" key="5">
    <source>
        <dbReference type="PROSITE" id="PS50011"/>
    </source>
</evidence>
<dbReference type="InterPro" id="IPR000719">
    <property type="entry name" value="Prot_kinase_dom"/>
</dbReference>
<evidence type="ECO:0000256" key="1">
    <source>
        <dbReference type="ARBA" id="ARBA00022741"/>
    </source>
</evidence>
<dbReference type="PANTHER" id="PTHR47989">
    <property type="entry name" value="OS01G0750732 PROTEIN"/>
    <property type="match status" value="1"/>
</dbReference>
<accession>A0A388M6T2</accession>
<dbReference type="SMART" id="SM00220">
    <property type="entry name" value="S_TKc"/>
    <property type="match status" value="1"/>
</dbReference>
<feature type="transmembrane region" description="Helical" evidence="4">
    <location>
        <begin position="118"/>
        <end position="144"/>
    </location>
</feature>
<keyword evidence="4" id="KW-1133">Transmembrane helix</keyword>
<sequence>MKYPSGTFAGLALMENEVGEDAYLYLGSEDGKLFEVQLNRSGRGCVLEAEPSIPPAAEYAVEPKPSNPPAPEYAVEPTPSNSPAPEDTVESKPSNPPAADPAVESKPSNPTVPAASGAVITVVVTAVVAGTVVAIVIIASFMCLRRRARRRPAGPERALEVVRFQSPVGMYGAHEHRFQVAKGLGYLHDFARPPIIHRDLKSSNILLGEGSGEKLHVVVADFGLAAIGERVLDTGHNHVVLTSHIGGTFGYMSPEYMLRGELSEKNDVYSFGVLVLELLTGRKVVGPAPSGLGWQTLVEWVKPFLLGAVVESGSMEMPYPILDRCLWDQVAGDSIKKNMVMNTFQLAWECVEEEYGSRPAMREIIQHIHSIFLGVGWDGLTVMMVDLENDVDNDAVTATGGLRV</sequence>
<dbReference type="PANTHER" id="PTHR47989:SF62">
    <property type="entry name" value="OS05G0423500 PROTEIN"/>
    <property type="match status" value="1"/>
</dbReference>
<dbReference type="InterPro" id="IPR008271">
    <property type="entry name" value="Ser/Thr_kinase_AS"/>
</dbReference>
<keyword evidence="7" id="KW-1185">Reference proteome</keyword>
<dbReference type="PROSITE" id="PS00108">
    <property type="entry name" value="PROTEIN_KINASE_ST"/>
    <property type="match status" value="1"/>
</dbReference>
<dbReference type="EMBL" id="BFEA01000802">
    <property type="protein sequence ID" value="GBG90307.1"/>
    <property type="molecule type" value="Genomic_DNA"/>
</dbReference>
<evidence type="ECO:0000256" key="2">
    <source>
        <dbReference type="ARBA" id="ARBA00022840"/>
    </source>
</evidence>
<dbReference type="Proteomes" id="UP000265515">
    <property type="component" value="Unassembled WGS sequence"/>
</dbReference>
<keyword evidence="1" id="KW-0547">Nucleotide-binding</keyword>
<dbReference type="Gramene" id="GBG90307">
    <property type="protein sequence ID" value="GBG90307"/>
    <property type="gene ID" value="CBR_g50556"/>
</dbReference>
<keyword evidence="4" id="KW-0812">Transmembrane</keyword>
<dbReference type="AlphaFoldDB" id="A0A388M6T2"/>
<evidence type="ECO:0000313" key="6">
    <source>
        <dbReference type="EMBL" id="GBG90307.1"/>
    </source>
</evidence>
<evidence type="ECO:0000256" key="4">
    <source>
        <dbReference type="SAM" id="Phobius"/>
    </source>
</evidence>
<organism evidence="6 7">
    <name type="scientific">Chara braunii</name>
    <name type="common">Braun's stonewort</name>
    <dbReference type="NCBI Taxonomy" id="69332"/>
    <lineage>
        <taxon>Eukaryota</taxon>
        <taxon>Viridiplantae</taxon>
        <taxon>Streptophyta</taxon>
        <taxon>Charophyceae</taxon>
        <taxon>Charales</taxon>
        <taxon>Characeae</taxon>
        <taxon>Chara</taxon>
    </lineage>
</organism>
<keyword evidence="4" id="KW-0472">Membrane</keyword>
<protein>
    <recommendedName>
        <fullName evidence="5">Protein kinase domain-containing protein</fullName>
    </recommendedName>
</protein>
<reference evidence="6 7" key="1">
    <citation type="journal article" date="2018" name="Cell">
        <title>The Chara Genome: Secondary Complexity and Implications for Plant Terrestrialization.</title>
        <authorList>
            <person name="Nishiyama T."/>
            <person name="Sakayama H."/>
            <person name="Vries J.D."/>
            <person name="Buschmann H."/>
            <person name="Saint-Marcoux D."/>
            <person name="Ullrich K.K."/>
            <person name="Haas F.B."/>
            <person name="Vanderstraeten L."/>
            <person name="Becker D."/>
            <person name="Lang D."/>
            <person name="Vosolsobe S."/>
            <person name="Rombauts S."/>
            <person name="Wilhelmsson P.K.I."/>
            <person name="Janitza P."/>
            <person name="Kern R."/>
            <person name="Heyl A."/>
            <person name="Rumpler F."/>
            <person name="Villalobos L.I.A.C."/>
            <person name="Clay J.M."/>
            <person name="Skokan R."/>
            <person name="Toyoda A."/>
            <person name="Suzuki Y."/>
            <person name="Kagoshima H."/>
            <person name="Schijlen E."/>
            <person name="Tajeshwar N."/>
            <person name="Catarino B."/>
            <person name="Hetherington A.J."/>
            <person name="Saltykova A."/>
            <person name="Bonnot C."/>
            <person name="Breuninger H."/>
            <person name="Symeonidi A."/>
            <person name="Radhakrishnan G.V."/>
            <person name="Van Nieuwerburgh F."/>
            <person name="Deforce D."/>
            <person name="Chang C."/>
            <person name="Karol K.G."/>
            <person name="Hedrich R."/>
            <person name="Ulvskov P."/>
            <person name="Glockner G."/>
            <person name="Delwiche C.F."/>
            <person name="Petrasek J."/>
            <person name="Van de Peer Y."/>
            <person name="Friml J."/>
            <person name="Beilby M."/>
            <person name="Dolan L."/>
            <person name="Kohara Y."/>
            <person name="Sugano S."/>
            <person name="Fujiyama A."/>
            <person name="Delaux P.-M."/>
            <person name="Quint M."/>
            <person name="TheiBen G."/>
            <person name="Hagemann M."/>
            <person name="Harholt J."/>
            <person name="Dunand C."/>
            <person name="Zachgo S."/>
            <person name="Langdale J."/>
            <person name="Maumus F."/>
            <person name="Straeten D.V.D."/>
            <person name="Gould S.B."/>
            <person name="Rensing S.A."/>
        </authorList>
    </citation>
    <scope>NUCLEOTIDE SEQUENCE [LARGE SCALE GENOMIC DNA]</scope>
    <source>
        <strain evidence="6 7">S276</strain>
    </source>
</reference>
<comment type="caution">
    <text evidence="6">The sequence shown here is derived from an EMBL/GenBank/DDBJ whole genome shotgun (WGS) entry which is preliminary data.</text>
</comment>
<dbReference type="SUPFAM" id="SSF56112">
    <property type="entry name" value="Protein kinase-like (PK-like)"/>
    <property type="match status" value="1"/>
</dbReference>
<dbReference type="PROSITE" id="PS50011">
    <property type="entry name" value="PROTEIN_KINASE_DOM"/>
    <property type="match status" value="1"/>
</dbReference>
<gene>
    <name evidence="6" type="ORF">CBR_g50556</name>
</gene>
<name>A0A388M6T2_CHABU</name>
<proteinExistence type="predicted"/>
<dbReference type="InterPro" id="IPR011009">
    <property type="entry name" value="Kinase-like_dom_sf"/>
</dbReference>
<evidence type="ECO:0000256" key="3">
    <source>
        <dbReference type="SAM" id="MobiDB-lite"/>
    </source>
</evidence>
<keyword evidence="2" id="KW-0067">ATP-binding</keyword>
<dbReference type="GO" id="GO:0004672">
    <property type="term" value="F:protein kinase activity"/>
    <property type="evidence" value="ECO:0007669"/>
    <property type="project" value="InterPro"/>
</dbReference>
<feature type="domain" description="Protein kinase" evidence="5">
    <location>
        <begin position="1"/>
        <end position="372"/>
    </location>
</feature>
<feature type="region of interest" description="Disordered" evidence="3">
    <location>
        <begin position="58"/>
        <end position="111"/>
    </location>
</feature>
<dbReference type="OrthoDB" id="4062651at2759"/>
<evidence type="ECO:0000313" key="7">
    <source>
        <dbReference type="Proteomes" id="UP000265515"/>
    </source>
</evidence>
<dbReference type="Gene3D" id="1.10.510.10">
    <property type="entry name" value="Transferase(Phosphotransferase) domain 1"/>
    <property type="match status" value="1"/>
</dbReference>
<dbReference type="STRING" id="69332.A0A388M6T2"/>
<dbReference type="GO" id="GO:0005524">
    <property type="term" value="F:ATP binding"/>
    <property type="evidence" value="ECO:0007669"/>
    <property type="project" value="UniProtKB-KW"/>
</dbReference>
<dbReference type="Pfam" id="PF00069">
    <property type="entry name" value="Pkinase"/>
    <property type="match status" value="1"/>
</dbReference>